<dbReference type="Proteomes" id="UP001497512">
    <property type="component" value="Chromosome 1"/>
</dbReference>
<evidence type="ECO:0000313" key="2">
    <source>
        <dbReference type="Proteomes" id="UP001497512"/>
    </source>
</evidence>
<reference evidence="1 2" key="1">
    <citation type="submission" date="2024-02" db="EMBL/GenBank/DDBJ databases">
        <authorList>
            <consortium name="ELIXIR-Norway"/>
            <consortium name="Elixir Norway"/>
        </authorList>
    </citation>
    <scope>NUCLEOTIDE SEQUENCE [LARGE SCALE GENOMIC DNA]</scope>
</reference>
<sequence>MSSKCYYTLVCIVSNPENQSRCSIVVSIPACHAGDPGSIPGSGEKGPHFLS</sequence>
<dbReference type="EMBL" id="OZ019893">
    <property type="protein sequence ID" value="CAK9191569.1"/>
    <property type="molecule type" value="Genomic_DNA"/>
</dbReference>
<protein>
    <submittedName>
        <fullName evidence="1">Uncharacterized protein</fullName>
    </submittedName>
</protein>
<accession>A0ABP0TBB7</accession>
<gene>
    <name evidence="1" type="ORF">CSSPTR1EN2_LOCUS1456</name>
</gene>
<organism evidence="1 2">
    <name type="scientific">Sphagnum troendelagicum</name>
    <dbReference type="NCBI Taxonomy" id="128251"/>
    <lineage>
        <taxon>Eukaryota</taxon>
        <taxon>Viridiplantae</taxon>
        <taxon>Streptophyta</taxon>
        <taxon>Embryophyta</taxon>
        <taxon>Bryophyta</taxon>
        <taxon>Sphagnophytina</taxon>
        <taxon>Sphagnopsida</taxon>
        <taxon>Sphagnales</taxon>
        <taxon>Sphagnaceae</taxon>
        <taxon>Sphagnum</taxon>
    </lineage>
</organism>
<keyword evidence="2" id="KW-1185">Reference proteome</keyword>
<evidence type="ECO:0000313" key="1">
    <source>
        <dbReference type="EMBL" id="CAK9191569.1"/>
    </source>
</evidence>
<proteinExistence type="predicted"/>
<name>A0ABP0TBB7_9BRYO</name>